<keyword evidence="3" id="KW-1185">Reference proteome</keyword>
<reference evidence="2 3" key="1">
    <citation type="journal article" date="2021" name="Sci. Rep.">
        <title>Chromosome anchoring in Senegalese sole (Solea senegalensis) reveals sex-associated markers and genome rearrangements in flatfish.</title>
        <authorList>
            <person name="Guerrero-Cozar I."/>
            <person name="Gomez-Garrido J."/>
            <person name="Berbel C."/>
            <person name="Martinez-Blanch J.F."/>
            <person name="Alioto T."/>
            <person name="Claros M.G."/>
            <person name="Gagnaire P.A."/>
            <person name="Manchado M."/>
        </authorList>
    </citation>
    <scope>NUCLEOTIDE SEQUENCE [LARGE SCALE GENOMIC DNA]</scope>
    <source>
        <strain evidence="2">Sse05_10M</strain>
    </source>
</reference>
<dbReference type="InterPro" id="IPR006917">
    <property type="entry name" value="SOUL_heme-bd"/>
</dbReference>
<gene>
    <name evidence="2" type="ORF">JOB18_024021</name>
</gene>
<dbReference type="AlphaFoldDB" id="A0AAV6S2P1"/>
<comment type="caution">
    <text evidence="2">The sequence shown here is derived from an EMBL/GenBank/DDBJ whole genome shotgun (WGS) entry which is preliminary data.</text>
</comment>
<feature type="signal peptide" evidence="1">
    <location>
        <begin position="1"/>
        <end position="19"/>
    </location>
</feature>
<name>A0AAV6S2P1_SOLSE</name>
<evidence type="ECO:0008006" key="4">
    <source>
        <dbReference type="Google" id="ProtNLM"/>
    </source>
</evidence>
<sequence>MEQPRFVFFFLALVSPCWSWNVPEFCFGKQCPAFKTVNSQPLFEERHYEATDWITTRAQARSREAFIRARSTLDSYCTAHANLKAATDTWPVLAIATGEEDSGEQFLCWFIDPRQTIPEIPHPQIQVQHLPTSTVYVRTFIDLPSLENFEKNAAELRQALRNAGKAFDEEKYGVAAYGFLTNLRQEIWIWAA</sequence>
<dbReference type="PANTHER" id="PTHR11220:SF69">
    <property type="entry name" value="HEME-BINDING PROTEIN 2"/>
    <property type="match status" value="1"/>
</dbReference>
<dbReference type="EMBL" id="JAGKHQ010000007">
    <property type="protein sequence ID" value="KAG7512238.1"/>
    <property type="molecule type" value="Genomic_DNA"/>
</dbReference>
<dbReference type="Proteomes" id="UP000693946">
    <property type="component" value="Linkage Group LG15"/>
</dbReference>
<evidence type="ECO:0000313" key="2">
    <source>
        <dbReference type="EMBL" id="KAG7512238.1"/>
    </source>
</evidence>
<dbReference type="GO" id="GO:0020037">
    <property type="term" value="F:heme binding"/>
    <property type="evidence" value="ECO:0007669"/>
    <property type="project" value="TreeGrafter"/>
</dbReference>
<feature type="chain" id="PRO_5043708933" description="Heme-binding protein 2" evidence="1">
    <location>
        <begin position="20"/>
        <end position="192"/>
    </location>
</feature>
<proteinExistence type="predicted"/>
<evidence type="ECO:0000313" key="3">
    <source>
        <dbReference type="Proteomes" id="UP000693946"/>
    </source>
</evidence>
<organism evidence="2 3">
    <name type="scientific">Solea senegalensis</name>
    <name type="common">Senegalese sole</name>
    <dbReference type="NCBI Taxonomy" id="28829"/>
    <lineage>
        <taxon>Eukaryota</taxon>
        <taxon>Metazoa</taxon>
        <taxon>Chordata</taxon>
        <taxon>Craniata</taxon>
        <taxon>Vertebrata</taxon>
        <taxon>Euteleostomi</taxon>
        <taxon>Actinopterygii</taxon>
        <taxon>Neopterygii</taxon>
        <taxon>Teleostei</taxon>
        <taxon>Neoteleostei</taxon>
        <taxon>Acanthomorphata</taxon>
        <taxon>Carangaria</taxon>
        <taxon>Pleuronectiformes</taxon>
        <taxon>Pleuronectoidei</taxon>
        <taxon>Soleidae</taxon>
        <taxon>Solea</taxon>
    </lineage>
</organism>
<dbReference type="GO" id="GO:0005737">
    <property type="term" value="C:cytoplasm"/>
    <property type="evidence" value="ECO:0007669"/>
    <property type="project" value="TreeGrafter"/>
</dbReference>
<dbReference type="PANTHER" id="PTHR11220">
    <property type="entry name" value="HEME-BINDING PROTEIN-RELATED"/>
    <property type="match status" value="1"/>
</dbReference>
<protein>
    <recommendedName>
        <fullName evidence="4">Heme-binding protein 2</fullName>
    </recommendedName>
</protein>
<dbReference type="Pfam" id="PF04832">
    <property type="entry name" value="SOUL"/>
    <property type="match status" value="1"/>
</dbReference>
<keyword evidence="1" id="KW-0732">Signal</keyword>
<accession>A0AAV6S2P1</accession>
<evidence type="ECO:0000256" key="1">
    <source>
        <dbReference type="SAM" id="SignalP"/>
    </source>
</evidence>